<dbReference type="SUPFAM" id="SSF160631">
    <property type="entry name" value="SMI1/KNR4-like"/>
    <property type="match status" value="1"/>
</dbReference>
<gene>
    <name evidence="1" type="ORF">EJB06_00860</name>
</gene>
<keyword evidence="2" id="KW-1185">Reference proteome</keyword>
<dbReference type="InterPro" id="IPR037883">
    <property type="entry name" value="Knr4/Smi1-like_sf"/>
</dbReference>
<evidence type="ECO:0000313" key="2">
    <source>
        <dbReference type="Proteomes" id="UP000278085"/>
    </source>
</evidence>
<dbReference type="RefSeq" id="WP_126072105.1">
    <property type="nucleotide sequence ID" value="NZ_CP051166.1"/>
</dbReference>
<evidence type="ECO:0000313" key="1">
    <source>
        <dbReference type="EMBL" id="RSZ60721.1"/>
    </source>
</evidence>
<protein>
    <recommendedName>
        <fullName evidence="3">SMI1/KNR4 family protein</fullName>
    </recommendedName>
</protein>
<dbReference type="OrthoDB" id="8777722at2"/>
<sequence length="220" mass="24290">MSLLRRLLDLLTPYVDDAAPVAESAIRQFADGHGIVLRDDHVQCLTRFGGGKQGRLRIFRWYEGDFDFELLKSVYLDGHPDMALPAGTSYFGSSLTGDAFCLDLNSGKIFAYDEGIKYGKVHESIDGFLFRCLVSVYAEQAFAGKAVERGLAPESLAAFRSAHAQHRMDEASCFMVRYDDNGSPAILAEYYFIDRQLIALYPDSNSRVTHSGGVLGALPS</sequence>
<comment type="caution">
    <text evidence="1">The sequence shown here is derived from an EMBL/GenBank/DDBJ whole genome shotgun (WGS) entry which is preliminary data.</text>
</comment>
<organism evidence="1 2">
    <name type="scientific">Massilia atriviolacea</name>
    <dbReference type="NCBI Taxonomy" id="2495579"/>
    <lineage>
        <taxon>Bacteria</taxon>
        <taxon>Pseudomonadati</taxon>
        <taxon>Pseudomonadota</taxon>
        <taxon>Betaproteobacteria</taxon>
        <taxon>Burkholderiales</taxon>
        <taxon>Oxalobacteraceae</taxon>
        <taxon>Telluria group</taxon>
        <taxon>Massilia</taxon>
    </lineage>
</organism>
<reference evidence="1 2" key="1">
    <citation type="submission" date="2018-12" db="EMBL/GenBank/DDBJ databases">
        <authorList>
            <person name="Yang E."/>
        </authorList>
    </citation>
    <scope>NUCLEOTIDE SEQUENCE [LARGE SCALE GENOMIC DNA]</scope>
    <source>
        <strain evidence="1 2">SOD</strain>
    </source>
</reference>
<dbReference type="EMBL" id="RXLQ01000001">
    <property type="protein sequence ID" value="RSZ60721.1"/>
    <property type="molecule type" value="Genomic_DNA"/>
</dbReference>
<dbReference type="Proteomes" id="UP000278085">
    <property type="component" value="Unassembled WGS sequence"/>
</dbReference>
<dbReference type="AlphaFoldDB" id="A0A430HT70"/>
<accession>A0A430HT70</accession>
<evidence type="ECO:0008006" key="3">
    <source>
        <dbReference type="Google" id="ProtNLM"/>
    </source>
</evidence>
<dbReference type="Gene3D" id="3.40.1580.10">
    <property type="entry name" value="SMI1/KNR4-like"/>
    <property type="match status" value="1"/>
</dbReference>
<proteinExistence type="predicted"/>
<name>A0A430HT70_9BURK</name>